<dbReference type="RefSeq" id="WP_238548600.1">
    <property type="nucleotide sequence ID" value="NZ_JDTW01000007.1"/>
</dbReference>
<accession>A0A087AMQ5</accession>
<dbReference type="EMBL" id="JGYW01000001">
    <property type="protein sequence ID" value="KFI60055.1"/>
    <property type="molecule type" value="Genomic_DNA"/>
</dbReference>
<feature type="transmembrane region" description="Helical" evidence="7">
    <location>
        <begin position="246"/>
        <end position="268"/>
    </location>
</feature>
<dbReference type="Proteomes" id="UP000029074">
    <property type="component" value="Unassembled WGS sequence"/>
</dbReference>
<feature type="transmembrane region" description="Helical" evidence="7">
    <location>
        <begin position="219"/>
        <end position="240"/>
    </location>
</feature>
<dbReference type="PANTHER" id="PTHR32322">
    <property type="entry name" value="INNER MEMBRANE TRANSPORTER"/>
    <property type="match status" value="1"/>
</dbReference>
<feature type="transmembrane region" description="Helical" evidence="7">
    <location>
        <begin position="123"/>
        <end position="142"/>
    </location>
</feature>
<keyword evidence="4 7" id="KW-1133">Transmembrane helix</keyword>
<feature type="transmembrane region" description="Helical" evidence="7">
    <location>
        <begin position="275"/>
        <end position="293"/>
    </location>
</feature>
<proteinExistence type="inferred from homology"/>
<comment type="caution">
    <text evidence="9">The sequence shown here is derived from an EMBL/GenBank/DDBJ whole genome shotgun (WGS) entry which is preliminary data.</text>
</comment>
<feature type="compositionally biased region" description="Polar residues" evidence="6">
    <location>
        <begin position="1"/>
        <end position="20"/>
    </location>
</feature>
<evidence type="ECO:0000313" key="10">
    <source>
        <dbReference type="Proteomes" id="UP000029074"/>
    </source>
</evidence>
<keyword evidence="10" id="KW-1185">Reference proteome</keyword>
<dbReference type="PANTHER" id="PTHR32322:SF2">
    <property type="entry name" value="EAMA DOMAIN-CONTAINING PROTEIN"/>
    <property type="match status" value="1"/>
</dbReference>
<feature type="region of interest" description="Disordered" evidence="6">
    <location>
        <begin position="1"/>
        <end position="24"/>
    </location>
</feature>
<dbReference type="AlphaFoldDB" id="A0A087AMQ5"/>
<comment type="similarity">
    <text evidence="2">Belongs to the EamA transporter family.</text>
</comment>
<sequence length="402" mass="43390">MSNWSESSELLPSQQRQAQAQMVAPGEAMAEVVEDFAQDMEDSVHNVVEDVHDAVEGGRAQASGNVTHTPAVSTGATPKLERFGRFGASRVLVGCLMTLVGGTLWGLNGTVSKVLLDTYHATPLWMACVRELLAGAMFLVVAALREPKQLKGALTTPRDYPHFLIATLTCVTLTQVAYLFSVHWTNGGTATVLQQVSLLMVLAYVCVHGRRWPHAREIIGIALAFTGVFLLVTGGSFTSLHMPLPGLLWGMTDAFSAACLVIVPISLINRWGNTVFNGITFMLSGLLLIPFAHPIAAMPQLDAKGWWMLAYSAICGTFLAFWLFMGGVERAGSMRTALLSTIEPVVATISTVLWVGTVFVPTDLFGIALILIMVVVMQTGGHDNADTHDDAHDGKQRKRKKG</sequence>
<dbReference type="SUPFAM" id="SSF103481">
    <property type="entry name" value="Multidrug resistance efflux transporter EmrE"/>
    <property type="match status" value="2"/>
</dbReference>
<evidence type="ECO:0000256" key="3">
    <source>
        <dbReference type="ARBA" id="ARBA00022692"/>
    </source>
</evidence>
<dbReference type="InterPro" id="IPR037185">
    <property type="entry name" value="EmrE-like"/>
</dbReference>
<keyword evidence="3 7" id="KW-0812">Transmembrane</keyword>
<gene>
    <name evidence="9" type="ORF">BGLCM_0075</name>
</gene>
<evidence type="ECO:0000256" key="4">
    <source>
        <dbReference type="ARBA" id="ARBA00022989"/>
    </source>
</evidence>
<feature type="transmembrane region" description="Helical" evidence="7">
    <location>
        <begin position="91"/>
        <end position="111"/>
    </location>
</feature>
<keyword evidence="5 7" id="KW-0472">Membrane</keyword>
<evidence type="ECO:0000256" key="6">
    <source>
        <dbReference type="SAM" id="MobiDB-lite"/>
    </source>
</evidence>
<dbReference type="InterPro" id="IPR050638">
    <property type="entry name" value="AA-Vitamin_Transporters"/>
</dbReference>
<evidence type="ECO:0000256" key="5">
    <source>
        <dbReference type="ARBA" id="ARBA00023136"/>
    </source>
</evidence>
<organism evidence="9 10">
    <name type="scientific">Bifidobacterium gallicum DSM 20093 = LMG 11596</name>
    <dbReference type="NCBI Taxonomy" id="561180"/>
    <lineage>
        <taxon>Bacteria</taxon>
        <taxon>Bacillati</taxon>
        <taxon>Actinomycetota</taxon>
        <taxon>Actinomycetes</taxon>
        <taxon>Bifidobacteriales</taxon>
        <taxon>Bifidobacteriaceae</taxon>
        <taxon>Bifidobacterium</taxon>
    </lineage>
</organism>
<reference evidence="9 10" key="1">
    <citation type="submission" date="2014-03" db="EMBL/GenBank/DDBJ databases">
        <title>Genomics of Bifidobacteria.</title>
        <authorList>
            <person name="Ventura M."/>
            <person name="Milani C."/>
            <person name="Lugli G.A."/>
        </authorList>
    </citation>
    <scope>NUCLEOTIDE SEQUENCE [LARGE SCALE GENOMIC DNA]</scope>
    <source>
        <strain evidence="9 10">LMG 11596</strain>
    </source>
</reference>
<feature type="domain" description="EamA" evidence="8">
    <location>
        <begin position="245"/>
        <end position="377"/>
    </location>
</feature>
<evidence type="ECO:0000256" key="1">
    <source>
        <dbReference type="ARBA" id="ARBA00004141"/>
    </source>
</evidence>
<evidence type="ECO:0000259" key="8">
    <source>
        <dbReference type="Pfam" id="PF00892"/>
    </source>
</evidence>
<name>A0A087AMQ5_9BIFI</name>
<feature type="domain" description="EamA" evidence="8">
    <location>
        <begin position="93"/>
        <end position="232"/>
    </location>
</feature>
<feature type="transmembrane region" description="Helical" evidence="7">
    <location>
        <begin position="345"/>
        <end position="376"/>
    </location>
</feature>
<protein>
    <submittedName>
        <fullName evidence="9">Putative permease</fullName>
    </submittedName>
</protein>
<dbReference type="GO" id="GO:0016020">
    <property type="term" value="C:membrane"/>
    <property type="evidence" value="ECO:0007669"/>
    <property type="project" value="UniProtKB-SubCell"/>
</dbReference>
<dbReference type="InterPro" id="IPR000620">
    <property type="entry name" value="EamA_dom"/>
</dbReference>
<feature type="transmembrane region" description="Helical" evidence="7">
    <location>
        <begin position="305"/>
        <end position="324"/>
    </location>
</feature>
<feature type="transmembrane region" description="Helical" evidence="7">
    <location>
        <begin position="163"/>
        <end position="181"/>
    </location>
</feature>
<comment type="subcellular location">
    <subcellularLocation>
        <location evidence="1">Membrane</location>
        <topology evidence="1">Multi-pass membrane protein</topology>
    </subcellularLocation>
</comment>
<evidence type="ECO:0000313" key="9">
    <source>
        <dbReference type="EMBL" id="KFI60055.1"/>
    </source>
</evidence>
<evidence type="ECO:0000256" key="7">
    <source>
        <dbReference type="SAM" id="Phobius"/>
    </source>
</evidence>
<dbReference type="Pfam" id="PF00892">
    <property type="entry name" value="EamA"/>
    <property type="match status" value="2"/>
</dbReference>
<evidence type="ECO:0000256" key="2">
    <source>
        <dbReference type="ARBA" id="ARBA00007362"/>
    </source>
</evidence>
<feature type="transmembrane region" description="Helical" evidence="7">
    <location>
        <begin position="187"/>
        <end position="207"/>
    </location>
</feature>